<keyword evidence="3" id="KW-1185">Reference proteome</keyword>
<sequence>MILGGIGAILLFATFAVMLAAQSLDWEPLLIGICLGVSTVLFGVVFHFTH</sequence>
<comment type="caution">
    <text evidence="2">The sequence shown here is derived from an EMBL/GenBank/DDBJ whole genome shotgun (WGS) entry which is preliminary data.</text>
</comment>
<dbReference type="EMBL" id="BJNE01000010">
    <property type="protein sequence ID" value="GEC13182.1"/>
    <property type="molecule type" value="Genomic_DNA"/>
</dbReference>
<name>A0ABQ0RMZ3_GLUNI</name>
<accession>A0ABQ0RMZ3</accession>
<keyword evidence="1" id="KW-0812">Transmembrane</keyword>
<gene>
    <name evidence="2" type="ORF">ANI01nite_23850</name>
</gene>
<dbReference type="Proteomes" id="UP000316242">
    <property type="component" value="Unassembled WGS sequence"/>
</dbReference>
<reference evidence="2 3" key="1">
    <citation type="submission" date="2019-06" db="EMBL/GenBank/DDBJ databases">
        <title>Whole genome shotgun sequence of Glutamicibacter nicotianae NBRC 14234.</title>
        <authorList>
            <person name="Hosoyama A."/>
            <person name="Uohara A."/>
            <person name="Ohji S."/>
            <person name="Ichikawa N."/>
        </authorList>
    </citation>
    <scope>NUCLEOTIDE SEQUENCE [LARGE SCALE GENOMIC DNA]</scope>
    <source>
        <strain evidence="2 3">NBRC 14234</strain>
    </source>
</reference>
<feature type="transmembrane region" description="Helical" evidence="1">
    <location>
        <begin position="30"/>
        <end position="49"/>
    </location>
</feature>
<evidence type="ECO:0000256" key="1">
    <source>
        <dbReference type="SAM" id="Phobius"/>
    </source>
</evidence>
<protein>
    <submittedName>
        <fullName evidence="2">Uncharacterized protein</fullName>
    </submittedName>
</protein>
<evidence type="ECO:0000313" key="3">
    <source>
        <dbReference type="Proteomes" id="UP000316242"/>
    </source>
</evidence>
<evidence type="ECO:0000313" key="2">
    <source>
        <dbReference type="EMBL" id="GEC13182.1"/>
    </source>
</evidence>
<keyword evidence="1" id="KW-0472">Membrane</keyword>
<organism evidence="2 3">
    <name type="scientific">Glutamicibacter nicotianae</name>
    <name type="common">Arthrobacter nicotianae</name>
    <dbReference type="NCBI Taxonomy" id="37929"/>
    <lineage>
        <taxon>Bacteria</taxon>
        <taxon>Bacillati</taxon>
        <taxon>Actinomycetota</taxon>
        <taxon>Actinomycetes</taxon>
        <taxon>Micrococcales</taxon>
        <taxon>Micrococcaceae</taxon>
        <taxon>Glutamicibacter</taxon>
    </lineage>
</organism>
<keyword evidence="1" id="KW-1133">Transmembrane helix</keyword>
<proteinExistence type="predicted"/>